<dbReference type="InterPro" id="IPR036188">
    <property type="entry name" value="FAD/NAD-bd_sf"/>
</dbReference>
<evidence type="ECO:0000256" key="6">
    <source>
        <dbReference type="SAM" id="Phobius"/>
    </source>
</evidence>
<accession>A0A556QL85</accession>
<evidence type="ECO:0000256" key="2">
    <source>
        <dbReference type="ARBA" id="ARBA00022723"/>
    </source>
</evidence>
<dbReference type="Gene3D" id="3.50.50.60">
    <property type="entry name" value="FAD/NAD(P)-binding domain"/>
    <property type="match status" value="1"/>
</dbReference>
<keyword evidence="2" id="KW-0479">Metal-binding</keyword>
<protein>
    <submittedName>
        <fullName evidence="7">FAD-dependent oxidoreductase</fullName>
    </submittedName>
</protein>
<evidence type="ECO:0000313" key="7">
    <source>
        <dbReference type="EMBL" id="TSJ77381.1"/>
    </source>
</evidence>
<name>A0A556QL85_9BACT</name>
<reference evidence="7 8" key="1">
    <citation type="submission" date="2019-07" db="EMBL/GenBank/DDBJ databases">
        <title>Description of 53C-WASEF.</title>
        <authorList>
            <person name="Pitt A."/>
            <person name="Hahn M.W."/>
        </authorList>
    </citation>
    <scope>NUCLEOTIDE SEQUENCE [LARGE SCALE GENOMIC DNA]</scope>
    <source>
        <strain evidence="7 8">53C-WASEF</strain>
    </source>
</reference>
<keyword evidence="5" id="KW-0411">Iron-sulfur</keyword>
<keyword evidence="8" id="KW-1185">Reference proteome</keyword>
<dbReference type="GO" id="GO:0016491">
    <property type="term" value="F:oxidoreductase activity"/>
    <property type="evidence" value="ECO:0007669"/>
    <property type="project" value="UniProtKB-KW"/>
</dbReference>
<sequence>MPLTQHTLETDFVVAGGGLAGVCAAIAAARRGSRVVLIQDRSVLGGNASSEIKMHIVGADCHGAKPGTRESGIMEELRLEDAVRNPHRCYSQWDLLLYEKVKLEPNITLFLDTDVVGATVEGDTIQSVRAVRNPTEDEFHIKAKFFADCTGDGRLGFEAGADYHVGREAKSQYGETLARDVADRHTLGSSILITGRKYDAPQPFISPSWIRKFKKEHFKHRPINSYEYGYWWFEWGGQIDSLKDNETIRHELLRIALGVWDYVKNSGDHPASANWALDWVGAIPGKRESRRFLGPHVLKEQDVLGGRIFEDQVAYGGWAIDLHPPSGVDVPEERPFTPTHFSHLYSIPLGTYHSRNIANLFFAGRNISASHVAFASTRVMATCAIGGQAIGTAAALWCNAEGSDIRKLATKENVSALQQALLRDDCYLLNVPNSDEADLARKATVTASSATLPAANVIDGITRDLKACFGSWSSDSSHRWESASLPATLALELPAPAAIGEVHVTFDTHFEKELVLSMSDHHTGKSAPRAAQPETVKAYRLLIDGTVIAEVTDNYLRKRIHTLVTPVTGRKLDLEVLSTHGAPAARVFEIRAYGA</sequence>
<dbReference type="InterPro" id="IPR039650">
    <property type="entry name" value="HdrA-like"/>
</dbReference>
<gene>
    <name evidence="7" type="ORF">FPL22_14920</name>
</gene>
<proteinExistence type="predicted"/>
<evidence type="ECO:0000256" key="4">
    <source>
        <dbReference type="ARBA" id="ARBA00023004"/>
    </source>
</evidence>
<dbReference type="Pfam" id="PF12831">
    <property type="entry name" value="FAD_oxidored"/>
    <property type="match status" value="1"/>
</dbReference>
<evidence type="ECO:0000256" key="1">
    <source>
        <dbReference type="ARBA" id="ARBA00022485"/>
    </source>
</evidence>
<evidence type="ECO:0000256" key="3">
    <source>
        <dbReference type="ARBA" id="ARBA00023002"/>
    </source>
</evidence>
<dbReference type="GO" id="GO:0046872">
    <property type="term" value="F:metal ion binding"/>
    <property type="evidence" value="ECO:0007669"/>
    <property type="project" value="UniProtKB-KW"/>
</dbReference>
<dbReference type="Proteomes" id="UP000315648">
    <property type="component" value="Unassembled WGS sequence"/>
</dbReference>
<keyword evidence="3" id="KW-0560">Oxidoreductase</keyword>
<dbReference type="EMBL" id="VMBG01000002">
    <property type="protein sequence ID" value="TSJ77381.1"/>
    <property type="molecule type" value="Genomic_DNA"/>
</dbReference>
<feature type="transmembrane region" description="Helical" evidence="6">
    <location>
        <begin position="12"/>
        <end position="29"/>
    </location>
</feature>
<dbReference type="OrthoDB" id="9759982at2"/>
<dbReference type="SUPFAM" id="SSF51905">
    <property type="entry name" value="FAD/NAD(P)-binding domain"/>
    <property type="match status" value="1"/>
</dbReference>
<keyword evidence="6" id="KW-1133">Transmembrane helix</keyword>
<evidence type="ECO:0000256" key="5">
    <source>
        <dbReference type="ARBA" id="ARBA00023014"/>
    </source>
</evidence>
<organism evidence="7 8">
    <name type="scientific">Rariglobus hedericola</name>
    <dbReference type="NCBI Taxonomy" id="2597822"/>
    <lineage>
        <taxon>Bacteria</taxon>
        <taxon>Pseudomonadati</taxon>
        <taxon>Verrucomicrobiota</taxon>
        <taxon>Opitutia</taxon>
        <taxon>Opitutales</taxon>
        <taxon>Opitutaceae</taxon>
        <taxon>Rariglobus</taxon>
    </lineage>
</organism>
<keyword evidence="1" id="KW-0004">4Fe-4S</keyword>
<comment type="caution">
    <text evidence="7">The sequence shown here is derived from an EMBL/GenBank/DDBJ whole genome shotgun (WGS) entry which is preliminary data.</text>
</comment>
<keyword evidence="6" id="KW-0472">Membrane</keyword>
<dbReference type="RefSeq" id="WP_144353784.1">
    <property type="nucleotide sequence ID" value="NZ_CBCRVV010000008.1"/>
</dbReference>
<keyword evidence="6" id="KW-0812">Transmembrane</keyword>
<evidence type="ECO:0000313" key="8">
    <source>
        <dbReference type="Proteomes" id="UP000315648"/>
    </source>
</evidence>
<dbReference type="GO" id="GO:0051539">
    <property type="term" value="F:4 iron, 4 sulfur cluster binding"/>
    <property type="evidence" value="ECO:0007669"/>
    <property type="project" value="UniProtKB-KW"/>
</dbReference>
<keyword evidence="4" id="KW-0408">Iron</keyword>
<dbReference type="PANTHER" id="PTHR43498:SF1">
    <property type="entry name" value="COB--COM HETERODISULFIDE REDUCTASE IRON-SULFUR SUBUNIT A"/>
    <property type="match status" value="1"/>
</dbReference>
<dbReference type="PANTHER" id="PTHR43498">
    <property type="entry name" value="FERREDOXIN:COB-COM HETERODISULFIDE REDUCTASE SUBUNIT A"/>
    <property type="match status" value="1"/>
</dbReference>
<dbReference type="Gene3D" id="2.60.120.260">
    <property type="entry name" value="Galactose-binding domain-like"/>
    <property type="match status" value="1"/>
</dbReference>
<dbReference type="AlphaFoldDB" id="A0A556QL85"/>